<sequence>MRVADQHSRCINNRSHPRSCTSECRQRDKDLEEARSRATQLEKTMRWWSDCTASWREKWASLRDERNYLREKLSSTQKSLDDATEIIETLKLEKQQLLEDLYPSNNQLHKYNSISTMKSTINLICSMKQESSQSGITESNADQNMCAIEKRNRSKNTGSQSTGFLHNNQPIKTQLLELSSTIRWWKNQCMNLEQEIRHLFESNTKHWSRCKVLSHKNFLLLQENDLLKKEISNLWCIRDNQHDERTDPISCTNNYGPQVSNENIECDTCKQNIEDRETSIEDLLLQLSERDCQLDLLQRRLSFMIHERSVLCHQLEEMSIGKDKSEHKTYLTAKNIRTHFIENNETLKDDYSKYSYRTELDSNCETEFTSEVPKSVITNILNDKLETISPSDESTFMSNKITELRSDATDGS</sequence>
<accession>A0AA84Z4J1</accession>
<protein>
    <recommendedName>
        <fullName evidence="5">Coiled-coil domain-containing protein 102A</fullName>
    </recommendedName>
</protein>
<evidence type="ECO:0000313" key="3">
    <source>
        <dbReference type="Proteomes" id="UP000050790"/>
    </source>
</evidence>
<dbReference type="PANTHER" id="PTHR46292:SF1">
    <property type="entry name" value="COILED-COIL DOMAIN-CONTAINING PROTEIN 102A"/>
    <property type="match status" value="1"/>
</dbReference>
<organism evidence="3 4">
    <name type="scientific">Schistosoma margrebowiei</name>
    <dbReference type="NCBI Taxonomy" id="48269"/>
    <lineage>
        <taxon>Eukaryota</taxon>
        <taxon>Metazoa</taxon>
        <taxon>Spiralia</taxon>
        <taxon>Lophotrochozoa</taxon>
        <taxon>Platyhelminthes</taxon>
        <taxon>Trematoda</taxon>
        <taxon>Digenea</taxon>
        <taxon>Strigeidida</taxon>
        <taxon>Schistosomatoidea</taxon>
        <taxon>Schistosomatidae</taxon>
        <taxon>Schistosoma</taxon>
    </lineage>
</organism>
<dbReference type="WBParaSite" id="SMRG1_10870.2">
    <property type="protein sequence ID" value="SMRG1_10870.2"/>
    <property type="gene ID" value="SMRG1_10870"/>
</dbReference>
<dbReference type="AlphaFoldDB" id="A0AA84Z4J1"/>
<evidence type="ECO:0000256" key="2">
    <source>
        <dbReference type="SAM" id="Coils"/>
    </source>
</evidence>
<evidence type="ECO:0008006" key="5">
    <source>
        <dbReference type="Google" id="ProtNLM"/>
    </source>
</evidence>
<name>A0AA84Z4J1_9TREM</name>
<reference evidence="4" key="1">
    <citation type="submission" date="2023-11" db="UniProtKB">
        <authorList>
            <consortium name="WormBaseParasite"/>
        </authorList>
    </citation>
    <scope>IDENTIFICATION</scope>
</reference>
<feature type="coiled-coil region" evidence="2">
    <location>
        <begin position="73"/>
        <end position="100"/>
    </location>
</feature>
<dbReference type="PANTHER" id="PTHR46292">
    <property type="entry name" value="COILED-COIL DOMAIN-CONTAINING PROTEIN 102A"/>
    <property type="match status" value="1"/>
</dbReference>
<evidence type="ECO:0000256" key="1">
    <source>
        <dbReference type="ARBA" id="ARBA00023054"/>
    </source>
</evidence>
<proteinExistence type="predicted"/>
<dbReference type="Proteomes" id="UP000050790">
    <property type="component" value="Unassembled WGS sequence"/>
</dbReference>
<evidence type="ECO:0000313" key="4">
    <source>
        <dbReference type="WBParaSite" id="SMRG1_10870.2"/>
    </source>
</evidence>
<keyword evidence="1 2" id="KW-0175">Coiled coil</keyword>